<comment type="caution">
    <text evidence="6">The sequence shown here is derived from an EMBL/GenBank/DDBJ whole genome shotgun (WGS) entry which is preliminary data.</text>
</comment>
<organism evidence="6 7">
    <name type="scientific">Metabacillus flavus</name>
    <dbReference type="NCBI Taxonomy" id="2823519"/>
    <lineage>
        <taxon>Bacteria</taxon>
        <taxon>Bacillati</taxon>
        <taxon>Bacillota</taxon>
        <taxon>Bacilli</taxon>
        <taxon>Bacillales</taxon>
        <taxon>Bacillaceae</taxon>
        <taxon>Metabacillus</taxon>
    </lineage>
</organism>
<reference evidence="6 7" key="1">
    <citation type="submission" date="2021-04" db="EMBL/GenBank/DDBJ databases">
        <title>Metabacillus sp. strain KIGAM252 whole genome sequence.</title>
        <authorList>
            <person name="Seo M.-J."/>
            <person name="Cho E.-S."/>
            <person name="Hwang C.Y."/>
            <person name="Yoon D.J."/>
        </authorList>
    </citation>
    <scope>NUCLEOTIDE SEQUENCE [LARGE SCALE GENOMIC DNA]</scope>
    <source>
        <strain evidence="6 7">KIGAM252</strain>
    </source>
</reference>
<evidence type="ECO:0000256" key="2">
    <source>
        <dbReference type="ARBA" id="ARBA00022517"/>
    </source>
</evidence>
<dbReference type="Pfam" id="PF02576">
    <property type="entry name" value="RimP_N"/>
    <property type="match status" value="1"/>
</dbReference>
<keyword evidence="1 3" id="KW-0963">Cytoplasm</keyword>
<dbReference type="SUPFAM" id="SSF75420">
    <property type="entry name" value="YhbC-like, N-terminal domain"/>
    <property type="match status" value="1"/>
</dbReference>
<comment type="function">
    <text evidence="3">Required for maturation of 30S ribosomal subunits.</text>
</comment>
<evidence type="ECO:0000313" key="6">
    <source>
        <dbReference type="EMBL" id="MBS2969020.1"/>
    </source>
</evidence>
<name>A0ABS5LE60_9BACI</name>
<dbReference type="CDD" id="cd01734">
    <property type="entry name" value="YlxS_C"/>
    <property type="match status" value="1"/>
</dbReference>
<keyword evidence="7" id="KW-1185">Reference proteome</keyword>
<dbReference type="RefSeq" id="WP_035411830.1">
    <property type="nucleotide sequence ID" value="NZ_JAGVRK010000001.1"/>
</dbReference>
<evidence type="ECO:0000256" key="3">
    <source>
        <dbReference type="HAMAP-Rule" id="MF_01077"/>
    </source>
</evidence>
<dbReference type="PANTHER" id="PTHR33867">
    <property type="entry name" value="RIBOSOME MATURATION FACTOR RIMP"/>
    <property type="match status" value="1"/>
</dbReference>
<feature type="domain" description="Ribosome maturation factor RimP C-terminal" evidence="5">
    <location>
        <begin position="87"/>
        <end position="156"/>
    </location>
</feature>
<dbReference type="EMBL" id="JAGVRK010000001">
    <property type="protein sequence ID" value="MBS2969020.1"/>
    <property type="molecule type" value="Genomic_DNA"/>
</dbReference>
<dbReference type="InterPro" id="IPR028998">
    <property type="entry name" value="RimP_C"/>
</dbReference>
<dbReference type="Gene3D" id="3.30.300.70">
    <property type="entry name" value="RimP-like superfamily, N-terminal"/>
    <property type="match status" value="1"/>
</dbReference>
<sequence>MSKKVTDTVSELAVPILEELDLELVDVEYVKEGKNWFLRVFIDSDKGVDIEECGMVSERLSEKLDAIDPITHNYFLEVSSPGAERPLKKDADFHKAVGKNVNVKTYEPIGGEKVFEGILQSFDGENVTVLITVKTRKKEVVIPYDKVAAARLAVSFNF</sequence>
<dbReference type="Pfam" id="PF17384">
    <property type="entry name" value="DUF150_C"/>
    <property type="match status" value="1"/>
</dbReference>
<dbReference type="Gene3D" id="2.30.30.180">
    <property type="entry name" value="Ribosome maturation factor RimP, C-terminal domain"/>
    <property type="match status" value="1"/>
</dbReference>
<accession>A0ABS5LE60</accession>
<evidence type="ECO:0000256" key="1">
    <source>
        <dbReference type="ARBA" id="ARBA00022490"/>
    </source>
</evidence>
<dbReference type="InterPro" id="IPR035956">
    <property type="entry name" value="RimP_N_sf"/>
</dbReference>
<comment type="similarity">
    <text evidence="3">Belongs to the RimP family.</text>
</comment>
<evidence type="ECO:0000259" key="5">
    <source>
        <dbReference type="Pfam" id="PF17384"/>
    </source>
</evidence>
<protein>
    <recommendedName>
        <fullName evidence="3">Ribosome maturation factor RimP</fullName>
    </recommendedName>
</protein>
<dbReference type="PANTHER" id="PTHR33867:SF1">
    <property type="entry name" value="RIBOSOME MATURATION FACTOR RIMP"/>
    <property type="match status" value="1"/>
</dbReference>
<dbReference type="HAMAP" id="MF_01077">
    <property type="entry name" value="RimP"/>
    <property type="match status" value="1"/>
</dbReference>
<gene>
    <name evidence="3 6" type="primary">rimP</name>
    <name evidence="6" type="ORF">J9317_09635</name>
</gene>
<dbReference type="Proteomes" id="UP000682403">
    <property type="component" value="Unassembled WGS sequence"/>
</dbReference>
<proteinExistence type="inferred from homology"/>
<comment type="subcellular location">
    <subcellularLocation>
        <location evidence="3">Cytoplasm</location>
    </subcellularLocation>
</comment>
<dbReference type="InterPro" id="IPR028989">
    <property type="entry name" value="RimP_N"/>
</dbReference>
<evidence type="ECO:0000259" key="4">
    <source>
        <dbReference type="Pfam" id="PF02576"/>
    </source>
</evidence>
<dbReference type="SUPFAM" id="SSF74942">
    <property type="entry name" value="YhbC-like, C-terminal domain"/>
    <property type="match status" value="1"/>
</dbReference>
<dbReference type="NCBIfam" id="NF000928">
    <property type="entry name" value="PRK00092.1-2"/>
    <property type="match status" value="1"/>
</dbReference>
<feature type="domain" description="Ribosome maturation factor RimP N-terminal" evidence="4">
    <location>
        <begin position="14"/>
        <end position="84"/>
    </location>
</feature>
<evidence type="ECO:0000313" key="7">
    <source>
        <dbReference type="Proteomes" id="UP000682403"/>
    </source>
</evidence>
<dbReference type="InterPro" id="IPR036847">
    <property type="entry name" value="RimP_C_sf"/>
</dbReference>
<dbReference type="InterPro" id="IPR003728">
    <property type="entry name" value="Ribosome_maturation_RimP"/>
</dbReference>
<keyword evidence="2 3" id="KW-0690">Ribosome biogenesis</keyword>